<feature type="region of interest" description="Disordered" evidence="6">
    <location>
        <begin position="245"/>
        <end position="281"/>
    </location>
</feature>
<evidence type="ECO:0000259" key="7">
    <source>
        <dbReference type="PROSITE" id="PS50071"/>
    </source>
</evidence>
<dbReference type="SUPFAM" id="SSF46689">
    <property type="entry name" value="Homeodomain-like"/>
    <property type="match status" value="1"/>
</dbReference>
<feature type="compositionally biased region" description="Basic residues" evidence="6">
    <location>
        <begin position="398"/>
        <end position="412"/>
    </location>
</feature>
<proteinExistence type="predicted"/>
<dbReference type="InterPro" id="IPR008422">
    <property type="entry name" value="KN_HD"/>
</dbReference>
<dbReference type="AlphaFoldDB" id="A0A8K0L2T0"/>
<name>A0A8K0L2T0_9PEZI</name>
<feature type="compositionally biased region" description="Low complexity" evidence="6">
    <location>
        <begin position="365"/>
        <end position="377"/>
    </location>
</feature>
<keyword evidence="2 5" id="KW-0371">Homeobox</keyword>
<feature type="compositionally biased region" description="Polar residues" evidence="6">
    <location>
        <begin position="346"/>
        <end position="360"/>
    </location>
</feature>
<dbReference type="InterPro" id="IPR013087">
    <property type="entry name" value="Znf_C2H2_type"/>
</dbReference>
<dbReference type="PROSITE" id="PS50071">
    <property type="entry name" value="HOMEOBOX_2"/>
    <property type="match status" value="1"/>
</dbReference>
<keyword evidence="10" id="KW-1185">Reference proteome</keyword>
<comment type="caution">
    <text evidence="9">The sequence shown here is derived from an EMBL/GenBank/DDBJ whole genome shotgun (WGS) entry which is preliminary data.</text>
</comment>
<keyword evidence="4" id="KW-0479">Metal-binding</keyword>
<dbReference type="SMART" id="SM00355">
    <property type="entry name" value="ZnF_C2H2"/>
    <property type="match status" value="3"/>
</dbReference>
<sequence length="1000" mass="109814">MSSSADVGANPSFEHDLEQLLTQELQQSADSPTAHALSNLPHVAGCPSVDNAGACTCITGLRGMNDLYKSFNTVDRDAEDYANFENWIPTFVKPDQPCEYCRSKGLECFMYFGKITCTSCNSLFRPCSFASISRKETGVDAVNATGKYVQHVDTLHTVQEDVCTERGAYTGTRTLRSKTGALAPASDDGKDGKKSAVRFSRAAVKIMRDWVDENQDHPYPTDEEKIELEKRTGLKSNQITTWLANYRRRSKVGKSTRRAYSPGPGNRRSLPTNSSLTASQPITVPAATMAKEWRDLNPFERWQHSPPENEPAPMEAIADAVNKSSSILPRPLSASTFDQSVERGSGSASLSKPAQSVTSQETGRESSNSRSGTTSSIAWSHGSSGSYGSYNSFGSGLHGKRDRRRKRKVRAPLRKDPADDRKRIFQCTFCCDTFKTKYDWTRHEKTLHLSLEKWICAPLGPVVTDPHTGVKTCVYCREENPSRAHIDTHGHSECESKGLEARTFYRKDHLRQHLRLMHHTTMQPNMESWKASADFIKSRCGFCDARFTSWMERNDHLAAHFREGAHMRDWKRCRGLDPDVAANVLNAMPPYLIGMERDSPVPFSASRGNFSHRQTPVPGAAPDDPEGWPTSDWTNTCGVATSGGRDATRATCWEILTIELGQFVKAQADAGQVVTDDMIQNQARQILYESEDPWNQTAADNPEWLDLFKKAHGLDIIPTTFGGVGNVVPEDLELYGDLGMCVPFTIAQKALTSPRTGSPSSSANPPIAARVPCPVPAGTPEERLRLWSQAQRNGLSAYEKTYRSYDEMPISAARAAHFATRTNNPILTRDVGCQIANMTAAQWSLAQEGGSLTPEEEEQWQRIAEEVAASSCQDQETPSYGVPTAHDPASGPASGELTPEELDQMMSDFGMSGMDLSATATGTQTPSSGSHMLHTPMTGDVCMFDPFPAGFATAPAQHREEEVDPMQWLNAEMMEGPVVSSSREGQEQGGSETGGGQGQG</sequence>
<dbReference type="InterPro" id="IPR009057">
    <property type="entry name" value="Homeodomain-like_sf"/>
</dbReference>
<evidence type="ECO:0000256" key="6">
    <source>
        <dbReference type="SAM" id="MobiDB-lite"/>
    </source>
</evidence>
<dbReference type="Gene3D" id="1.10.10.60">
    <property type="entry name" value="Homeodomain-like"/>
    <property type="match status" value="1"/>
</dbReference>
<dbReference type="Pfam" id="PF05920">
    <property type="entry name" value="Homeobox_KN"/>
    <property type="match status" value="1"/>
</dbReference>
<protein>
    <submittedName>
        <fullName evidence="9">Uncharacterized protein</fullName>
    </submittedName>
</protein>
<dbReference type="SMART" id="SM00389">
    <property type="entry name" value="HOX"/>
    <property type="match status" value="1"/>
</dbReference>
<keyword evidence="3 5" id="KW-0539">Nucleus</keyword>
<feature type="compositionally biased region" description="Polar residues" evidence="6">
    <location>
        <begin position="269"/>
        <end position="281"/>
    </location>
</feature>
<evidence type="ECO:0000256" key="4">
    <source>
        <dbReference type="PROSITE-ProRule" id="PRU00042"/>
    </source>
</evidence>
<dbReference type="OrthoDB" id="5399138at2759"/>
<dbReference type="GO" id="GO:0006355">
    <property type="term" value="P:regulation of DNA-templated transcription"/>
    <property type="evidence" value="ECO:0007669"/>
    <property type="project" value="InterPro"/>
</dbReference>
<dbReference type="GO" id="GO:0005634">
    <property type="term" value="C:nucleus"/>
    <property type="evidence" value="ECO:0007669"/>
    <property type="project" value="UniProtKB-SubCell"/>
</dbReference>
<feature type="domain" description="C2H2-type" evidence="8">
    <location>
        <begin position="425"/>
        <end position="453"/>
    </location>
</feature>
<evidence type="ECO:0000313" key="10">
    <source>
        <dbReference type="Proteomes" id="UP000809789"/>
    </source>
</evidence>
<reference evidence="9" key="1">
    <citation type="submission" date="2021-07" db="EMBL/GenBank/DDBJ databases">
        <title>Elsinoe batatas strain:CRI-CJ2 Genome sequencing and assembly.</title>
        <authorList>
            <person name="Huang L."/>
        </authorList>
    </citation>
    <scope>NUCLEOTIDE SEQUENCE</scope>
    <source>
        <strain evidence="9">CRI-CJ2</strain>
    </source>
</reference>
<feature type="compositionally biased region" description="Low complexity" evidence="6">
    <location>
        <begin position="758"/>
        <end position="769"/>
    </location>
</feature>
<feature type="region of interest" description="Disordered" evidence="6">
    <location>
        <begin position="336"/>
        <end position="377"/>
    </location>
</feature>
<evidence type="ECO:0000256" key="1">
    <source>
        <dbReference type="ARBA" id="ARBA00023125"/>
    </source>
</evidence>
<feature type="domain" description="Homeobox" evidence="7">
    <location>
        <begin position="190"/>
        <end position="253"/>
    </location>
</feature>
<dbReference type="Pfam" id="PF03221">
    <property type="entry name" value="HTH_Tnp_Tc5"/>
    <property type="match status" value="1"/>
</dbReference>
<dbReference type="GO" id="GO:0008270">
    <property type="term" value="F:zinc ion binding"/>
    <property type="evidence" value="ECO:0007669"/>
    <property type="project" value="UniProtKB-KW"/>
</dbReference>
<feature type="DNA-binding region" description="Homeobox" evidence="5">
    <location>
        <begin position="192"/>
        <end position="254"/>
    </location>
</feature>
<evidence type="ECO:0000259" key="8">
    <source>
        <dbReference type="PROSITE" id="PS50157"/>
    </source>
</evidence>
<keyword evidence="4" id="KW-0862">Zinc</keyword>
<organism evidence="9 10">
    <name type="scientific">Elsinoe batatas</name>
    <dbReference type="NCBI Taxonomy" id="2601811"/>
    <lineage>
        <taxon>Eukaryota</taxon>
        <taxon>Fungi</taxon>
        <taxon>Dikarya</taxon>
        <taxon>Ascomycota</taxon>
        <taxon>Pezizomycotina</taxon>
        <taxon>Dothideomycetes</taxon>
        <taxon>Dothideomycetidae</taxon>
        <taxon>Myriangiales</taxon>
        <taxon>Elsinoaceae</taxon>
        <taxon>Elsinoe</taxon>
    </lineage>
</organism>
<dbReference type="CDD" id="cd00086">
    <property type="entry name" value="homeodomain"/>
    <property type="match status" value="1"/>
</dbReference>
<feature type="compositionally biased region" description="Basic residues" evidence="6">
    <location>
        <begin position="246"/>
        <end position="257"/>
    </location>
</feature>
<dbReference type="InterPro" id="IPR050224">
    <property type="entry name" value="TALE_homeobox"/>
</dbReference>
<comment type="subcellular location">
    <subcellularLocation>
        <location evidence="5">Nucleus</location>
    </subcellularLocation>
</comment>
<dbReference type="InterPro" id="IPR001356">
    <property type="entry name" value="HD"/>
</dbReference>
<accession>A0A8K0L2T0</accession>
<gene>
    <name evidence="9" type="ORF">KVT40_002736</name>
</gene>
<dbReference type="PROSITE" id="PS00028">
    <property type="entry name" value="ZINC_FINGER_C2H2_1"/>
    <property type="match status" value="2"/>
</dbReference>
<feature type="region of interest" description="Disordered" evidence="6">
    <location>
        <begin position="975"/>
        <end position="1000"/>
    </location>
</feature>
<keyword evidence="4" id="KW-0863">Zinc-finger</keyword>
<dbReference type="EMBL" id="JAESVG020000003">
    <property type="protein sequence ID" value="KAG8628871.1"/>
    <property type="molecule type" value="Genomic_DNA"/>
</dbReference>
<dbReference type="GO" id="GO:0003677">
    <property type="term" value="F:DNA binding"/>
    <property type="evidence" value="ECO:0007669"/>
    <property type="project" value="UniProtKB-UniRule"/>
</dbReference>
<evidence type="ECO:0000313" key="9">
    <source>
        <dbReference type="EMBL" id="KAG8628871.1"/>
    </source>
</evidence>
<evidence type="ECO:0000256" key="5">
    <source>
        <dbReference type="PROSITE-ProRule" id="PRU00108"/>
    </source>
</evidence>
<feature type="region of interest" description="Disordered" evidence="6">
    <location>
        <begin position="390"/>
        <end position="415"/>
    </location>
</feature>
<feature type="region of interest" description="Disordered" evidence="6">
    <location>
        <begin position="869"/>
        <end position="898"/>
    </location>
</feature>
<dbReference type="PROSITE" id="PS50157">
    <property type="entry name" value="ZINC_FINGER_C2H2_2"/>
    <property type="match status" value="1"/>
</dbReference>
<feature type="region of interest" description="Disordered" evidence="6">
    <location>
        <begin position="752"/>
        <end position="772"/>
    </location>
</feature>
<feature type="compositionally biased region" description="Gly residues" evidence="6">
    <location>
        <begin position="987"/>
        <end position="1000"/>
    </location>
</feature>
<dbReference type="PANTHER" id="PTHR11850">
    <property type="entry name" value="HOMEOBOX PROTEIN TRANSCRIPTION FACTORS"/>
    <property type="match status" value="1"/>
</dbReference>
<dbReference type="InterPro" id="IPR006600">
    <property type="entry name" value="HTH_CenpB_DNA-bd_dom"/>
</dbReference>
<dbReference type="Proteomes" id="UP000809789">
    <property type="component" value="Unassembled WGS sequence"/>
</dbReference>
<evidence type="ECO:0000256" key="3">
    <source>
        <dbReference type="ARBA" id="ARBA00023242"/>
    </source>
</evidence>
<keyword evidence="1 5" id="KW-0238">DNA-binding</keyword>
<evidence type="ECO:0000256" key="2">
    <source>
        <dbReference type="ARBA" id="ARBA00023155"/>
    </source>
</evidence>